<accession>A0A7T5JN81</accession>
<protein>
    <submittedName>
        <fullName evidence="1">Uncharacterized protein</fullName>
    </submittedName>
</protein>
<evidence type="ECO:0000313" key="4">
    <source>
        <dbReference type="Proteomes" id="UP000677234"/>
    </source>
</evidence>
<dbReference type="AlphaFoldDB" id="A0A7T5JN81"/>
<dbReference type="KEGG" id="bcop:JD108_18500"/>
<sequence length="637" mass="72865">MLKLEGKVKRMDLELRIKYLGLQTKVYQLDDFRFVIYCENYEGDFEELADDFNSSIRHMGTNVELTKTPPESFKQRIERISLSNVVDGFKATCVTESDIRNFVESKFHYINVTNVDIPHRGLGFEIVVSVSEDTTAEMMEQMQNYLLQADLGTDRITIKHEDFPRQPTNAGADRAGHETVNNLLGSFNVMNLSLYKQLPFTINEADFWFEHAEDIYTGKTGRQDIPFFREGLQKCFLNASVFETVDLRDVLLLYDTVYLALPIENHLDSFLEQQNMTASDLVELVDMGKVVIVLPNQETRYDQNLLLQAYQCNPLSVVGRRGLNALLAAHLVETKTQYEKRYPNIYDASSELFLRGKREGDPFVQRFAQLLAWPVTAAAASFRYLHQHSPMSVANFGVNLIVEESFRGSDLHEQISFELMVNADSTHLATALQSTYFPFKLRTPDGMYSDQAVSNLMGDLLKMYWYDASNLEQIERLIDRNHSENNYLKLFETNPHVKATKVALLADEYDTPKAFRNLLHRLDAMDDATRRQTINEYNDLLFEVVEASGRSSGGFVKMMLGGAGFLPLSYQESFALALVGLVHDKVNALKTVKRAKELDRIEKCIKDSGIQAREHMKEDIYILDKISRVAILKQQVS</sequence>
<dbReference type="Proteomes" id="UP000595847">
    <property type="component" value="Chromosome"/>
</dbReference>
<name>A0A7T5JN81_9BACL</name>
<evidence type="ECO:0000313" key="2">
    <source>
        <dbReference type="EMBL" id="QUO40916.1"/>
    </source>
</evidence>
<reference evidence="1 3" key="1">
    <citation type="submission" date="2020-12" db="EMBL/GenBank/DDBJ databases">
        <title>strain FJAT-54423T represents a novel species of the genus Brevibacillus.</title>
        <authorList>
            <person name="Tang R."/>
        </authorList>
    </citation>
    <scope>NUCLEOTIDE SEQUENCE [LARGE SCALE GENOMIC DNA]</scope>
    <source>
        <strain evidence="1 3">FJAT-54423</strain>
    </source>
</reference>
<dbReference type="RefSeq" id="WP_198827429.1">
    <property type="nucleotide sequence ID" value="NZ_CP066308.1"/>
</dbReference>
<dbReference type="Proteomes" id="UP000677234">
    <property type="component" value="Chromosome"/>
</dbReference>
<dbReference type="EMBL" id="CP066308">
    <property type="protein sequence ID" value="QQE73831.1"/>
    <property type="molecule type" value="Genomic_DNA"/>
</dbReference>
<evidence type="ECO:0000313" key="3">
    <source>
        <dbReference type="Proteomes" id="UP000595847"/>
    </source>
</evidence>
<proteinExistence type="predicted"/>
<evidence type="ECO:0000313" key="1">
    <source>
        <dbReference type="EMBL" id="QQE73831.1"/>
    </source>
</evidence>
<dbReference type="EMBL" id="CP073708">
    <property type="protein sequence ID" value="QUO40916.1"/>
    <property type="molecule type" value="Genomic_DNA"/>
</dbReference>
<gene>
    <name evidence="1" type="ORF">JD108_18500</name>
    <name evidence="2" type="ORF">KDJ56_18440</name>
</gene>
<reference evidence="2" key="2">
    <citation type="submission" date="2021-04" db="EMBL/GenBank/DDBJ databases">
        <title>Brevibacillus composti FJAT-54423, complete genome.</title>
        <authorList>
            <person name="Tang R."/>
        </authorList>
    </citation>
    <scope>NUCLEOTIDE SEQUENCE</scope>
    <source>
        <strain evidence="2">FJAT-54424</strain>
    </source>
</reference>
<organism evidence="1 3">
    <name type="scientific">Brevibacillus composti</name>
    <dbReference type="NCBI Taxonomy" id="2796470"/>
    <lineage>
        <taxon>Bacteria</taxon>
        <taxon>Bacillati</taxon>
        <taxon>Bacillota</taxon>
        <taxon>Bacilli</taxon>
        <taxon>Bacillales</taxon>
        <taxon>Paenibacillaceae</taxon>
        <taxon>Brevibacillus</taxon>
    </lineage>
</organism>
<keyword evidence="4" id="KW-1185">Reference proteome</keyword>